<name>A0A7R9KKB4_9ACAR</name>
<dbReference type="GO" id="GO:0017147">
    <property type="term" value="F:Wnt-protein binding"/>
    <property type="evidence" value="ECO:0007669"/>
    <property type="project" value="TreeGrafter"/>
</dbReference>
<evidence type="ECO:0000313" key="2">
    <source>
        <dbReference type="EMBL" id="CAD7623522.1"/>
    </source>
</evidence>
<dbReference type="Proteomes" id="UP000759131">
    <property type="component" value="Unassembled WGS sequence"/>
</dbReference>
<dbReference type="PANTHER" id="PTHR46513:SF13">
    <property type="entry name" value="EGF-LIKE DOMAIN-CONTAINING PROTEIN"/>
    <property type="match status" value="1"/>
</dbReference>
<dbReference type="AlphaFoldDB" id="A0A7R9KKB4"/>
<reference evidence="2" key="1">
    <citation type="submission" date="2020-11" db="EMBL/GenBank/DDBJ databases">
        <authorList>
            <person name="Tran Van P."/>
        </authorList>
    </citation>
    <scope>NUCLEOTIDE SEQUENCE</scope>
</reference>
<dbReference type="GO" id="GO:0060070">
    <property type="term" value="P:canonical Wnt signaling pathway"/>
    <property type="evidence" value="ECO:0007669"/>
    <property type="project" value="TreeGrafter"/>
</dbReference>
<feature type="non-terminal residue" evidence="2">
    <location>
        <position position="629"/>
    </location>
</feature>
<dbReference type="InterPro" id="IPR011042">
    <property type="entry name" value="6-blade_b-propeller_TolB-like"/>
</dbReference>
<dbReference type="Gene3D" id="2.120.10.30">
    <property type="entry name" value="TolB, C-terminal domain"/>
    <property type="match status" value="2"/>
</dbReference>
<dbReference type="EMBL" id="OC856279">
    <property type="protein sequence ID" value="CAD7623522.1"/>
    <property type="molecule type" value="Genomic_DNA"/>
</dbReference>
<dbReference type="SUPFAM" id="SSF63825">
    <property type="entry name" value="YWTD domain"/>
    <property type="match status" value="2"/>
</dbReference>
<keyword evidence="3" id="KW-1185">Reference proteome</keyword>
<dbReference type="OrthoDB" id="382013at2759"/>
<dbReference type="InterPro" id="IPR050778">
    <property type="entry name" value="Cueball_EGF_LRP_Nidogen"/>
</dbReference>
<dbReference type="GO" id="GO:0005886">
    <property type="term" value="C:plasma membrane"/>
    <property type="evidence" value="ECO:0007669"/>
    <property type="project" value="TreeGrafter"/>
</dbReference>
<dbReference type="SMART" id="SM00135">
    <property type="entry name" value="LY"/>
    <property type="match status" value="5"/>
</dbReference>
<accession>A0A7R9KKB4</accession>
<dbReference type="InterPro" id="IPR000033">
    <property type="entry name" value="LDLR_classB_rpt"/>
</dbReference>
<organism evidence="2">
    <name type="scientific">Medioppia subpectinata</name>
    <dbReference type="NCBI Taxonomy" id="1979941"/>
    <lineage>
        <taxon>Eukaryota</taxon>
        <taxon>Metazoa</taxon>
        <taxon>Ecdysozoa</taxon>
        <taxon>Arthropoda</taxon>
        <taxon>Chelicerata</taxon>
        <taxon>Arachnida</taxon>
        <taxon>Acari</taxon>
        <taxon>Acariformes</taxon>
        <taxon>Sarcoptiformes</taxon>
        <taxon>Oribatida</taxon>
        <taxon>Brachypylina</taxon>
        <taxon>Oppioidea</taxon>
        <taxon>Oppiidae</taxon>
        <taxon>Medioppia</taxon>
    </lineage>
</organism>
<keyword evidence="1" id="KW-0245">EGF-like domain</keyword>
<dbReference type="PANTHER" id="PTHR46513">
    <property type="entry name" value="VITELLOGENIN RECEPTOR-LIKE PROTEIN-RELATED-RELATED"/>
    <property type="match status" value="1"/>
</dbReference>
<dbReference type="GO" id="GO:0042813">
    <property type="term" value="F:Wnt receptor activity"/>
    <property type="evidence" value="ECO:0007669"/>
    <property type="project" value="TreeGrafter"/>
</dbReference>
<protein>
    <submittedName>
        <fullName evidence="2">Uncharacterized protein</fullName>
    </submittedName>
</protein>
<dbReference type="EMBL" id="CAJPIZ010001704">
    <property type="protein sequence ID" value="CAG2103952.1"/>
    <property type="molecule type" value="Genomic_DNA"/>
</dbReference>
<sequence length="629" mass="73202">MDRLTRNGISIKETDLLANTTGIKSYVGQIDYSLSANLLMWRVIEPENALYVMPIQHSAENVLGIKRKSLLLRLNKSASIRLSIDWIHNLVFYNIEDKIIAFNLTQPLYGYIVINEMIFNTILDLAVNPMDSLLFWSVSDNSINRRGRIMRASEDGSNQTVLIDTDLREPIALAVDLELKRLYWIDRLLFQFYSVDFNGNDMKSILKSHQLFKLSYYMTIFGDDIYWSNYFHSAILKTNKFGLNGTQINYLIKTESGADIESIAIIDPSLQPFSTNRCFQSKCSHLCLPINQRQYHCVCPQINFNTRLYPNINCIESIHTISERSESELYYNLNGNYIIYEMIGSYYIRPYEKHRPNVYGLTTDHKLPNTLRANSKICIDWIHDLFYWIKDKKQIVVSDFDGLNHPITFANKIYESITTMAVNPIDSLVLWIEFDIQYNEYLLQRTSQDGSNITQIYTFKTHIKCLEFDYPYKRIYYLTAFELCSIEYDGTDIQLCSIEYDGTGRRVLVADADSMFQMQVFNQNVYWIEYSSDQIFRSNLSQPSAAHQMVTFNTIINRFNIVDNLRQPGDGFNRCLRANCSDLCLPVDADHYRCVCRQTNCTDNQNKQWAHEVYVDHTLTTTTTTTESS</sequence>
<gene>
    <name evidence="2" type="ORF">OSB1V03_LOCUS3977</name>
</gene>
<evidence type="ECO:0000313" key="3">
    <source>
        <dbReference type="Proteomes" id="UP000759131"/>
    </source>
</evidence>
<proteinExistence type="predicted"/>
<evidence type="ECO:0000256" key="1">
    <source>
        <dbReference type="ARBA" id="ARBA00022536"/>
    </source>
</evidence>